<comment type="caution">
    <text evidence="2">The sequence shown here is derived from an EMBL/GenBank/DDBJ whole genome shotgun (WGS) entry which is preliminary data.</text>
</comment>
<reference evidence="2 3" key="1">
    <citation type="submission" date="2014-09" db="EMBL/GenBank/DDBJ databases">
        <authorList>
            <person name="Regsiter A."/>
        </authorList>
    </citation>
    <scope>NUCLEOTIDE SEQUENCE [LARGE SCALE GENOMIC DNA]</scope>
</reference>
<evidence type="ECO:0000313" key="2">
    <source>
        <dbReference type="EMBL" id="CEG19186.1"/>
    </source>
</evidence>
<dbReference type="RefSeq" id="WP_327213051.1">
    <property type="nucleotide sequence ID" value="NZ_CAVLHM010000047.1"/>
</dbReference>
<dbReference type="EMBL" id="CCXZ01000190">
    <property type="protein sequence ID" value="CEG19186.1"/>
    <property type="molecule type" value="Genomic_DNA"/>
</dbReference>
<protein>
    <recommendedName>
        <fullName evidence="1">MvdD-like pre-ATP grasp domain-containing protein</fullName>
    </recommendedName>
</protein>
<accession>A0A0U5FL52</accession>
<organism evidence="2 3">
    <name type="scientific">Xanthomonas citri pv. citri</name>
    <dbReference type="NCBI Taxonomy" id="611301"/>
    <lineage>
        <taxon>Bacteria</taxon>
        <taxon>Pseudomonadati</taxon>
        <taxon>Pseudomonadota</taxon>
        <taxon>Gammaproteobacteria</taxon>
        <taxon>Lysobacterales</taxon>
        <taxon>Lysobacteraceae</taxon>
        <taxon>Xanthomonas</taxon>
    </lineage>
</organism>
<dbReference type="Proteomes" id="UP000052230">
    <property type="component" value="Unassembled WGS sequence"/>
</dbReference>
<dbReference type="GeneID" id="88833837"/>
<sequence length="129" mass="14567">MRDTYKKAVLINSLDGDFHAAVFGQALSRRGSRVIRWNAEDYPTKSSVSISYAERHADVKISTGEHNFNEDDIGVVWTGVGVCRKFRKSSTSGIVSSSRWSWMRRSMRTSRSLERRSGLIRVLAQTPVS</sequence>
<name>A0A0U5FL52_XANCI</name>
<dbReference type="AlphaFoldDB" id="A0A0U5FL52"/>
<keyword evidence="3" id="KW-1185">Reference proteome</keyword>
<feature type="domain" description="MvdD-like pre-ATP grasp" evidence="1">
    <location>
        <begin position="10"/>
        <end position="77"/>
    </location>
</feature>
<proteinExistence type="predicted"/>
<evidence type="ECO:0000259" key="1">
    <source>
        <dbReference type="Pfam" id="PF21068"/>
    </source>
</evidence>
<evidence type="ECO:0000313" key="3">
    <source>
        <dbReference type="Proteomes" id="UP000052230"/>
    </source>
</evidence>
<dbReference type="Pfam" id="PF21068">
    <property type="entry name" value="ATPgraspMvdD"/>
    <property type="match status" value="1"/>
</dbReference>
<gene>
    <name evidence="2" type="ORF">XAC3562_910080</name>
</gene>
<dbReference type="InterPro" id="IPR048936">
    <property type="entry name" value="MvdD-like_ATPgrasp"/>
</dbReference>